<feature type="domain" description="At1g61320/AtMIF1 LRR" evidence="2">
    <location>
        <begin position="88"/>
        <end position="450"/>
    </location>
</feature>
<feature type="domain" description="F-box" evidence="1">
    <location>
        <begin position="15"/>
        <end position="54"/>
    </location>
</feature>
<dbReference type="InterPro" id="IPR053772">
    <property type="entry name" value="At1g61320/At1g61330-like"/>
</dbReference>
<evidence type="ECO:0000259" key="2">
    <source>
        <dbReference type="Pfam" id="PF23622"/>
    </source>
</evidence>
<dbReference type="SUPFAM" id="SSF81383">
    <property type="entry name" value="F-box domain"/>
    <property type="match status" value="1"/>
</dbReference>
<evidence type="ECO:0000313" key="3">
    <source>
        <dbReference type="EnsemblPlants" id="Kaladp0076s0245.1.v1.1"/>
    </source>
</evidence>
<proteinExistence type="predicted"/>
<evidence type="ECO:0008006" key="5">
    <source>
        <dbReference type="Google" id="ProtNLM"/>
    </source>
</evidence>
<evidence type="ECO:0000313" key="4">
    <source>
        <dbReference type="Proteomes" id="UP000594263"/>
    </source>
</evidence>
<dbReference type="EnsemblPlants" id="Kaladp0076s0245.1.v1.1">
    <property type="protein sequence ID" value="Kaladp0076s0245.1.v1.1"/>
    <property type="gene ID" value="Kaladp0076s0245.v1.1"/>
</dbReference>
<protein>
    <recommendedName>
        <fullName evidence="5">F-box domain-containing protein</fullName>
    </recommendedName>
</protein>
<keyword evidence="4" id="KW-1185">Reference proteome</keyword>
<organism evidence="3 4">
    <name type="scientific">Kalanchoe fedtschenkoi</name>
    <name type="common">Lavender scallops</name>
    <name type="synonym">South American air plant</name>
    <dbReference type="NCBI Taxonomy" id="63787"/>
    <lineage>
        <taxon>Eukaryota</taxon>
        <taxon>Viridiplantae</taxon>
        <taxon>Streptophyta</taxon>
        <taxon>Embryophyta</taxon>
        <taxon>Tracheophyta</taxon>
        <taxon>Spermatophyta</taxon>
        <taxon>Magnoliopsida</taxon>
        <taxon>eudicotyledons</taxon>
        <taxon>Gunneridae</taxon>
        <taxon>Pentapetalae</taxon>
        <taxon>Saxifragales</taxon>
        <taxon>Crassulaceae</taxon>
        <taxon>Kalanchoe</taxon>
    </lineage>
</organism>
<dbReference type="Pfam" id="PF00646">
    <property type="entry name" value="F-box"/>
    <property type="match status" value="1"/>
</dbReference>
<dbReference type="AlphaFoldDB" id="A0A7N0UN79"/>
<evidence type="ECO:0000259" key="1">
    <source>
        <dbReference type="Pfam" id="PF00646"/>
    </source>
</evidence>
<dbReference type="PANTHER" id="PTHR34145">
    <property type="entry name" value="OS02G0105600 PROTEIN"/>
    <property type="match status" value="1"/>
</dbReference>
<dbReference type="OMA" id="LIFRIET"/>
<reference evidence="3" key="1">
    <citation type="submission" date="2021-01" db="UniProtKB">
        <authorList>
            <consortium name="EnsemblPlants"/>
        </authorList>
    </citation>
    <scope>IDENTIFICATION</scope>
</reference>
<name>A0A7N0UN79_KALFE</name>
<dbReference type="InterPro" id="IPR001810">
    <property type="entry name" value="F-box_dom"/>
</dbReference>
<dbReference type="Pfam" id="PF23622">
    <property type="entry name" value="LRR_At1g61320_AtMIF1"/>
    <property type="match status" value="1"/>
</dbReference>
<dbReference type="InterPro" id="IPR036047">
    <property type="entry name" value="F-box-like_dom_sf"/>
</dbReference>
<dbReference type="InterPro" id="IPR055357">
    <property type="entry name" value="LRR_At1g61320_AtMIF1"/>
</dbReference>
<dbReference type="Gramene" id="Kaladp0076s0245.1.v1.1">
    <property type="protein sequence ID" value="Kaladp0076s0245.1.v1.1"/>
    <property type="gene ID" value="Kaladp0076s0245.v1.1"/>
</dbReference>
<dbReference type="SUPFAM" id="SSF52058">
    <property type="entry name" value="L domain-like"/>
    <property type="match status" value="1"/>
</dbReference>
<dbReference type="Proteomes" id="UP000594263">
    <property type="component" value="Unplaced"/>
</dbReference>
<accession>A0A7N0UN79</accession>
<dbReference type="InterPro" id="IPR032675">
    <property type="entry name" value="LRR_dom_sf"/>
</dbReference>
<sequence>MTSVRLVTSEGDDVFSSLPEDVVDHMASLLSVKNAAAMSLVSKSWRHRWETCPNLDFDLQFVYPEEETGAGPMSQQKQQGYANWVNRVLASHRGESVKLFRIRSTLAKECNAYADIDQWILHALRKRAQTLIIVDMPRYESGHLLGKYTLPLWFSLKDAPFLEHLTLRSICLGPFELSCINHLTSLTLNNVVISDTWAHDMLRNCIHLRRLSLLGCTSISITKLVVPRHLQLQHLSLFSGLKYLREVEMEGGESLESFECPSNIIQGFSSEKLRNLRKLTLLDSSRLDTFNYVVTRLALDLPNLNKFHLSAVGGVYCPENDVSRSNWTTFGQLRFLSLSCFRMSEEQLIKYVGLFLRMSPILHTLELRQWDFTSEHHEQQLTKRRFESEARNDCNLKVVRIYGFEHCQTALDLVAYILESCVNLETLQIDRRKQLYMGEGEWRTDANQKCESSPDGISEWFRTHVSSNAQLVVL</sequence>
<dbReference type="Gene3D" id="3.80.10.10">
    <property type="entry name" value="Ribonuclease Inhibitor"/>
    <property type="match status" value="1"/>
</dbReference>